<accession>A0A540WHW0</accession>
<dbReference type="CDD" id="cd09110">
    <property type="entry name" value="PLDc_CLS_1"/>
    <property type="match status" value="1"/>
</dbReference>
<dbReference type="RefSeq" id="WP_141649498.1">
    <property type="nucleotide sequence ID" value="NZ_VIFM01000528.1"/>
</dbReference>
<dbReference type="InterPro" id="IPR001736">
    <property type="entry name" value="PLipase_D/transphosphatidylase"/>
</dbReference>
<dbReference type="GO" id="GO:0032049">
    <property type="term" value="P:cardiolipin biosynthetic process"/>
    <property type="evidence" value="ECO:0007669"/>
    <property type="project" value="UniProtKB-ARBA"/>
</dbReference>
<proteinExistence type="predicted"/>
<dbReference type="Pfam" id="PF13091">
    <property type="entry name" value="PLDc_2"/>
    <property type="match status" value="2"/>
</dbReference>
<dbReference type="CDD" id="cd09159">
    <property type="entry name" value="PLDc_ybhO_like_2"/>
    <property type="match status" value="1"/>
</dbReference>
<comment type="caution">
    <text evidence="2">The sequence shown here is derived from an EMBL/GenBank/DDBJ whole genome shotgun (WGS) entry which is preliminary data.</text>
</comment>
<dbReference type="OrthoDB" id="9762009at2"/>
<feature type="domain" description="PLD phosphodiesterase" evidence="1">
    <location>
        <begin position="279"/>
        <end position="306"/>
    </location>
</feature>
<dbReference type="SUPFAM" id="SSF56024">
    <property type="entry name" value="Phospholipase D/nuclease"/>
    <property type="match status" value="2"/>
</dbReference>
<dbReference type="Proteomes" id="UP000315369">
    <property type="component" value="Unassembled WGS sequence"/>
</dbReference>
<name>A0A540WHW0_9BACT</name>
<dbReference type="EMBL" id="VIFM01000528">
    <property type="protein sequence ID" value="TQF08588.1"/>
    <property type="molecule type" value="Genomic_DNA"/>
</dbReference>
<dbReference type="SMART" id="SM00155">
    <property type="entry name" value="PLDc"/>
    <property type="match status" value="2"/>
</dbReference>
<evidence type="ECO:0000313" key="2">
    <source>
        <dbReference type="EMBL" id="TQF08588.1"/>
    </source>
</evidence>
<dbReference type="GO" id="GO:0030572">
    <property type="term" value="F:phosphatidyltransferase activity"/>
    <property type="evidence" value="ECO:0007669"/>
    <property type="project" value="UniProtKB-ARBA"/>
</dbReference>
<dbReference type="PANTHER" id="PTHR21248:SF22">
    <property type="entry name" value="PHOSPHOLIPASE D"/>
    <property type="match status" value="1"/>
</dbReference>
<sequence length="378" mass="40781">MRTEASVVPQPVPPLAPSFSREHASEHCTLLDGGAEAFPRMLEAISFARHRIHLEVYTFEREGVGALFLDALVAAAKRGVSVKVVVDGWGSIGASKYLTQTLLAAGAKVRVYNPLTSLCLGRSWRNHRKILLVDDTVAFLGGINIGDAYAAHGDVPGWADLAVELRGDICRQLGAKLTAGTAALTSGAVSLYLSGIGGGHRLRKRYLSAIDGAKHEVILAHAYFLPDTGFVRALTRAARRGVKVSLLLAGRSDVIFARAATMRLYGTFLRAGVNIHEWTASTLHAKAAVVDGKTLLVGSFNLDPLSLVNLETLVEAQEPGVAAQAALWLDKHVALSRHVQLEQCGRSSLQRWLLDVVGLAVARFAERFASFIGRRRKR</sequence>
<gene>
    <name evidence="2" type="ORF">FJV41_49125</name>
</gene>
<keyword evidence="3" id="KW-1185">Reference proteome</keyword>
<protein>
    <submittedName>
        <fullName evidence="2">Cardiolipin synthase B</fullName>
    </submittedName>
</protein>
<dbReference type="Gene3D" id="3.30.870.10">
    <property type="entry name" value="Endonuclease Chain A"/>
    <property type="match status" value="2"/>
</dbReference>
<dbReference type="PANTHER" id="PTHR21248">
    <property type="entry name" value="CARDIOLIPIN SYNTHASE"/>
    <property type="match status" value="1"/>
</dbReference>
<dbReference type="InterPro" id="IPR025202">
    <property type="entry name" value="PLD-like_dom"/>
</dbReference>
<reference evidence="2 3" key="1">
    <citation type="submission" date="2019-06" db="EMBL/GenBank/DDBJ databases">
        <authorList>
            <person name="Livingstone P."/>
            <person name="Whitworth D."/>
        </authorList>
    </citation>
    <scope>NUCLEOTIDE SEQUENCE [LARGE SCALE GENOMIC DNA]</scope>
    <source>
        <strain evidence="2 3">AM401</strain>
    </source>
</reference>
<evidence type="ECO:0000313" key="3">
    <source>
        <dbReference type="Proteomes" id="UP000315369"/>
    </source>
</evidence>
<dbReference type="AlphaFoldDB" id="A0A540WHW0"/>
<feature type="domain" description="PLD phosphodiesterase" evidence="1">
    <location>
        <begin position="122"/>
        <end position="149"/>
    </location>
</feature>
<evidence type="ECO:0000259" key="1">
    <source>
        <dbReference type="PROSITE" id="PS50035"/>
    </source>
</evidence>
<organism evidence="2 3">
    <name type="scientific">Myxococcus llanfairpwllgwyngyllgogerychwyrndrobwllllantysiliogogogochensis</name>
    <dbReference type="NCBI Taxonomy" id="2590453"/>
    <lineage>
        <taxon>Bacteria</taxon>
        <taxon>Pseudomonadati</taxon>
        <taxon>Myxococcota</taxon>
        <taxon>Myxococcia</taxon>
        <taxon>Myxococcales</taxon>
        <taxon>Cystobacterineae</taxon>
        <taxon>Myxococcaceae</taxon>
        <taxon>Myxococcus</taxon>
    </lineage>
</organism>
<dbReference type="PROSITE" id="PS50035">
    <property type="entry name" value="PLD"/>
    <property type="match status" value="2"/>
</dbReference>